<dbReference type="InParanoid" id="B4KZP3"/>
<dbReference type="eggNOG" id="ENOG502TCFJ">
    <property type="taxonomic scope" value="Eukaryota"/>
</dbReference>
<sequence length="341" mass="37147">MANGTDRLKLLKLLIILSGVLLSSDGAPTDADAATDQPVVESRAQKQDHDILELEEDLDGRSAYVNNQFVPSDPVELLDDEQNTPLYEILQKQMEQVLAASGPDVPIYEDEKTKRQRVQPPPNKPIFTNSNAADADDDYVDDIAPEPEESQGSADKPDAATAAGEELPDQSGYQAPLVSSSTQPPSSSTTARNRPQRRRTTTPTPRTTRAKASQNTKLTTASPVNHTELLATTTTPAPVGANSRPRPQAKPGISPSNMVPHDPQIYQHKRRIIFKTISTGSQFVNSPIGDLMIKFSIGFAKPASGMGVAQPSSEALRALSQNLMRSIEMQKLRRINKTQRH</sequence>
<reference evidence="3 4" key="1">
    <citation type="journal article" date="2007" name="Nature">
        <title>Evolution of genes and genomes on the Drosophila phylogeny.</title>
        <authorList>
            <consortium name="Drosophila 12 Genomes Consortium"/>
            <person name="Clark A.G."/>
            <person name="Eisen M.B."/>
            <person name="Smith D.R."/>
            <person name="Bergman C.M."/>
            <person name="Oliver B."/>
            <person name="Markow T.A."/>
            <person name="Kaufman T.C."/>
            <person name="Kellis M."/>
            <person name="Gelbart W."/>
            <person name="Iyer V.N."/>
            <person name="Pollard D.A."/>
            <person name="Sackton T.B."/>
            <person name="Larracuente A.M."/>
            <person name="Singh N.D."/>
            <person name="Abad J.P."/>
            <person name="Abt D.N."/>
            <person name="Adryan B."/>
            <person name="Aguade M."/>
            <person name="Akashi H."/>
            <person name="Anderson W.W."/>
            <person name="Aquadro C.F."/>
            <person name="Ardell D.H."/>
            <person name="Arguello R."/>
            <person name="Artieri C.G."/>
            <person name="Barbash D.A."/>
            <person name="Barker D."/>
            <person name="Barsanti P."/>
            <person name="Batterham P."/>
            <person name="Batzoglou S."/>
            <person name="Begun D."/>
            <person name="Bhutkar A."/>
            <person name="Blanco E."/>
            <person name="Bosak S.A."/>
            <person name="Bradley R.K."/>
            <person name="Brand A.D."/>
            <person name="Brent M.R."/>
            <person name="Brooks A.N."/>
            <person name="Brown R.H."/>
            <person name="Butlin R.K."/>
            <person name="Caggese C."/>
            <person name="Calvi B.R."/>
            <person name="Bernardo de Carvalho A."/>
            <person name="Caspi A."/>
            <person name="Castrezana S."/>
            <person name="Celniker S.E."/>
            <person name="Chang J.L."/>
            <person name="Chapple C."/>
            <person name="Chatterji S."/>
            <person name="Chinwalla A."/>
            <person name="Civetta A."/>
            <person name="Clifton S.W."/>
            <person name="Comeron J.M."/>
            <person name="Costello J.C."/>
            <person name="Coyne J.A."/>
            <person name="Daub J."/>
            <person name="David R.G."/>
            <person name="Delcher A.L."/>
            <person name="Delehaunty K."/>
            <person name="Do C.B."/>
            <person name="Ebling H."/>
            <person name="Edwards K."/>
            <person name="Eickbush T."/>
            <person name="Evans J.D."/>
            <person name="Filipski A."/>
            <person name="Findeiss S."/>
            <person name="Freyhult E."/>
            <person name="Fulton L."/>
            <person name="Fulton R."/>
            <person name="Garcia A.C."/>
            <person name="Gardiner A."/>
            <person name="Garfield D.A."/>
            <person name="Garvin B.E."/>
            <person name="Gibson G."/>
            <person name="Gilbert D."/>
            <person name="Gnerre S."/>
            <person name="Godfrey J."/>
            <person name="Good R."/>
            <person name="Gotea V."/>
            <person name="Gravely B."/>
            <person name="Greenberg A.J."/>
            <person name="Griffiths-Jones S."/>
            <person name="Gross S."/>
            <person name="Guigo R."/>
            <person name="Gustafson E.A."/>
            <person name="Haerty W."/>
            <person name="Hahn M.W."/>
            <person name="Halligan D.L."/>
            <person name="Halpern A.L."/>
            <person name="Halter G.M."/>
            <person name="Han M.V."/>
            <person name="Heger A."/>
            <person name="Hillier L."/>
            <person name="Hinrichs A.S."/>
            <person name="Holmes I."/>
            <person name="Hoskins R.A."/>
            <person name="Hubisz M.J."/>
            <person name="Hultmark D."/>
            <person name="Huntley M.A."/>
            <person name="Jaffe D.B."/>
            <person name="Jagadeeshan S."/>
            <person name="Jeck W.R."/>
            <person name="Johnson J."/>
            <person name="Jones C.D."/>
            <person name="Jordan W.C."/>
            <person name="Karpen G.H."/>
            <person name="Kataoka E."/>
            <person name="Keightley P.D."/>
            <person name="Kheradpour P."/>
            <person name="Kirkness E.F."/>
            <person name="Koerich L.B."/>
            <person name="Kristiansen K."/>
            <person name="Kudrna D."/>
            <person name="Kulathinal R.J."/>
            <person name="Kumar S."/>
            <person name="Kwok R."/>
            <person name="Lander E."/>
            <person name="Langley C.H."/>
            <person name="Lapoint R."/>
            <person name="Lazzaro B.P."/>
            <person name="Lee S.J."/>
            <person name="Levesque L."/>
            <person name="Li R."/>
            <person name="Lin C.F."/>
            <person name="Lin M.F."/>
            <person name="Lindblad-Toh K."/>
            <person name="Llopart A."/>
            <person name="Long M."/>
            <person name="Low L."/>
            <person name="Lozovsky E."/>
            <person name="Lu J."/>
            <person name="Luo M."/>
            <person name="Machado C.A."/>
            <person name="Makalowski W."/>
            <person name="Marzo M."/>
            <person name="Matsuda M."/>
            <person name="Matzkin L."/>
            <person name="McAllister B."/>
            <person name="McBride C.S."/>
            <person name="McKernan B."/>
            <person name="McKernan K."/>
            <person name="Mendez-Lago M."/>
            <person name="Minx P."/>
            <person name="Mollenhauer M.U."/>
            <person name="Montooth K."/>
            <person name="Mount S.M."/>
            <person name="Mu X."/>
            <person name="Myers E."/>
            <person name="Negre B."/>
            <person name="Newfeld S."/>
            <person name="Nielsen R."/>
            <person name="Noor M.A."/>
            <person name="O'Grady P."/>
            <person name="Pachter L."/>
            <person name="Papaceit M."/>
            <person name="Parisi M.J."/>
            <person name="Parisi M."/>
            <person name="Parts L."/>
            <person name="Pedersen J.S."/>
            <person name="Pesole G."/>
            <person name="Phillippy A.M."/>
            <person name="Ponting C.P."/>
            <person name="Pop M."/>
            <person name="Porcelli D."/>
            <person name="Powell J.R."/>
            <person name="Prohaska S."/>
            <person name="Pruitt K."/>
            <person name="Puig M."/>
            <person name="Quesneville H."/>
            <person name="Ram K.R."/>
            <person name="Rand D."/>
            <person name="Rasmussen M.D."/>
            <person name="Reed L.K."/>
            <person name="Reenan R."/>
            <person name="Reily A."/>
            <person name="Remington K.A."/>
            <person name="Rieger T.T."/>
            <person name="Ritchie M.G."/>
            <person name="Robin C."/>
            <person name="Rogers Y.H."/>
            <person name="Rohde C."/>
            <person name="Rozas J."/>
            <person name="Rubenfield M.J."/>
            <person name="Ruiz A."/>
            <person name="Russo S."/>
            <person name="Salzberg S.L."/>
            <person name="Sanchez-Gracia A."/>
            <person name="Saranga D.J."/>
            <person name="Sato H."/>
            <person name="Schaeffer S.W."/>
            <person name="Schatz M.C."/>
            <person name="Schlenke T."/>
            <person name="Schwartz R."/>
            <person name="Segarra C."/>
            <person name="Singh R.S."/>
            <person name="Sirot L."/>
            <person name="Sirota M."/>
            <person name="Sisneros N.B."/>
            <person name="Smith C.D."/>
            <person name="Smith T.F."/>
            <person name="Spieth J."/>
            <person name="Stage D.E."/>
            <person name="Stark A."/>
            <person name="Stephan W."/>
            <person name="Strausberg R.L."/>
            <person name="Strempel S."/>
            <person name="Sturgill D."/>
            <person name="Sutton G."/>
            <person name="Sutton G.G."/>
            <person name="Tao W."/>
            <person name="Teichmann S."/>
            <person name="Tobari Y.N."/>
            <person name="Tomimura Y."/>
            <person name="Tsolas J.M."/>
            <person name="Valente V.L."/>
            <person name="Venter E."/>
            <person name="Venter J.C."/>
            <person name="Vicario S."/>
            <person name="Vieira F.G."/>
            <person name="Vilella A.J."/>
            <person name="Villasante A."/>
            <person name="Walenz B."/>
            <person name="Wang J."/>
            <person name="Wasserman M."/>
            <person name="Watts T."/>
            <person name="Wilson D."/>
            <person name="Wilson R.K."/>
            <person name="Wing R.A."/>
            <person name="Wolfner M.F."/>
            <person name="Wong A."/>
            <person name="Wong G.K."/>
            <person name="Wu C.I."/>
            <person name="Wu G."/>
            <person name="Yamamoto D."/>
            <person name="Yang H.P."/>
            <person name="Yang S.P."/>
            <person name="Yorke J.A."/>
            <person name="Yoshida K."/>
            <person name="Zdobnov E."/>
            <person name="Zhang P."/>
            <person name="Zhang Y."/>
            <person name="Zimin A.V."/>
            <person name="Baldwin J."/>
            <person name="Abdouelleil A."/>
            <person name="Abdulkadir J."/>
            <person name="Abebe A."/>
            <person name="Abera B."/>
            <person name="Abreu J."/>
            <person name="Acer S.C."/>
            <person name="Aftuck L."/>
            <person name="Alexander A."/>
            <person name="An P."/>
            <person name="Anderson E."/>
            <person name="Anderson S."/>
            <person name="Arachi H."/>
            <person name="Azer M."/>
            <person name="Bachantsang P."/>
            <person name="Barry A."/>
            <person name="Bayul T."/>
            <person name="Berlin A."/>
            <person name="Bessette D."/>
            <person name="Bloom T."/>
            <person name="Blye J."/>
            <person name="Boguslavskiy L."/>
            <person name="Bonnet C."/>
            <person name="Boukhgalter B."/>
            <person name="Bourzgui I."/>
            <person name="Brown A."/>
            <person name="Cahill P."/>
            <person name="Channer S."/>
            <person name="Cheshatsang Y."/>
            <person name="Chuda L."/>
            <person name="Citroen M."/>
            <person name="Collymore A."/>
            <person name="Cooke P."/>
            <person name="Costello M."/>
            <person name="D'Aco K."/>
            <person name="Daza R."/>
            <person name="De Haan G."/>
            <person name="DeGray S."/>
            <person name="DeMaso C."/>
            <person name="Dhargay N."/>
            <person name="Dooley K."/>
            <person name="Dooley E."/>
            <person name="Doricent M."/>
            <person name="Dorje P."/>
            <person name="Dorjee K."/>
            <person name="Dupes A."/>
            <person name="Elong R."/>
            <person name="Falk J."/>
            <person name="Farina A."/>
            <person name="Faro S."/>
            <person name="Ferguson D."/>
            <person name="Fisher S."/>
            <person name="Foley C.D."/>
            <person name="Franke A."/>
            <person name="Friedrich D."/>
            <person name="Gadbois L."/>
            <person name="Gearin G."/>
            <person name="Gearin C.R."/>
            <person name="Giannoukos G."/>
            <person name="Goode T."/>
            <person name="Graham J."/>
            <person name="Grandbois E."/>
            <person name="Grewal S."/>
            <person name="Gyaltsen K."/>
            <person name="Hafez N."/>
            <person name="Hagos B."/>
            <person name="Hall J."/>
            <person name="Henson C."/>
            <person name="Hollinger A."/>
            <person name="Honan T."/>
            <person name="Huard M.D."/>
            <person name="Hughes L."/>
            <person name="Hurhula B."/>
            <person name="Husby M.E."/>
            <person name="Kamat A."/>
            <person name="Kanga B."/>
            <person name="Kashin S."/>
            <person name="Khazanovich D."/>
            <person name="Kisner P."/>
            <person name="Lance K."/>
            <person name="Lara M."/>
            <person name="Lee W."/>
            <person name="Lennon N."/>
            <person name="Letendre F."/>
            <person name="LeVine R."/>
            <person name="Lipovsky A."/>
            <person name="Liu X."/>
            <person name="Liu J."/>
            <person name="Liu S."/>
            <person name="Lokyitsang T."/>
            <person name="Lokyitsang Y."/>
            <person name="Lubonja R."/>
            <person name="Lui A."/>
            <person name="MacDonald P."/>
            <person name="Magnisalis V."/>
            <person name="Maru K."/>
            <person name="Matthews C."/>
            <person name="McCusker W."/>
            <person name="McDonough S."/>
            <person name="Mehta T."/>
            <person name="Meldrim J."/>
            <person name="Meneus L."/>
            <person name="Mihai O."/>
            <person name="Mihalev A."/>
            <person name="Mihova T."/>
            <person name="Mittelman R."/>
            <person name="Mlenga V."/>
            <person name="Montmayeur A."/>
            <person name="Mulrain L."/>
            <person name="Navidi A."/>
            <person name="Naylor J."/>
            <person name="Negash T."/>
            <person name="Nguyen T."/>
            <person name="Nguyen N."/>
            <person name="Nicol R."/>
            <person name="Norbu C."/>
            <person name="Norbu N."/>
            <person name="Novod N."/>
            <person name="O'Neill B."/>
            <person name="Osman S."/>
            <person name="Markiewicz E."/>
            <person name="Oyono O.L."/>
            <person name="Patti C."/>
            <person name="Phunkhang P."/>
            <person name="Pierre F."/>
            <person name="Priest M."/>
            <person name="Raghuraman S."/>
            <person name="Rege F."/>
            <person name="Reyes R."/>
            <person name="Rise C."/>
            <person name="Rogov P."/>
            <person name="Ross K."/>
            <person name="Ryan E."/>
            <person name="Settipalli S."/>
            <person name="Shea T."/>
            <person name="Sherpa N."/>
            <person name="Shi L."/>
            <person name="Shih D."/>
            <person name="Sparrow T."/>
            <person name="Spaulding J."/>
            <person name="Stalker J."/>
            <person name="Stange-Thomann N."/>
            <person name="Stavropoulos S."/>
            <person name="Stone C."/>
            <person name="Strader C."/>
            <person name="Tesfaye S."/>
            <person name="Thomson T."/>
            <person name="Thoulutsang Y."/>
            <person name="Thoulutsang D."/>
            <person name="Topham K."/>
            <person name="Topping I."/>
            <person name="Tsamla T."/>
            <person name="Vassiliev H."/>
            <person name="Vo A."/>
            <person name="Wangchuk T."/>
            <person name="Wangdi T."/>
            <person name="Weiand M."/>
            <person name="Wilkinson J."/>
            <person name="Wilson A."/>
            <person name="Yadav S."/>
            <person name="Young G."/>
            <person name="Yu Q."/>
            <person name="Zembek L."/>
            <person name="Zhong D."/>
            <person name="Zimmer A."/>
            <person name="Zwirko Z."/>
            <person name="Jaffe D.B."/>
            <person name="Alvarez P."/>
            <person name="Brockman W."/>
            <person name="Butler J."/>
            <person name="Chin C."/>
            <person name="Gnerre S."/>
            <person name="Grabherr M."/>
            <person name="Kleber M."/>
            <person name="Mauceli E."/>
            <person name="MacCallum I."/>
        </authorList>
    </citation>
    <scope>NUCLEOTIDE SEQUENCE [LARGE SCALE GENOMIC DNA]</scope>
    <source>
        <strain evidence="4">Tucson 15081-1352.22</strain>
    </source>
</reference>
<protein>
    <submittedName>
        <fullName evidence="3">Uncharacterized protein</fullName>
    </submittedName>
</protein>
<gene>
    <name evidence="3" type="primary">Dmoj\GI11777</name>
    <name evidence="3" type="ORF">Dmoj_GI11777</name>
</gene>
<feature type="compositionally biased region" description="Low complexity" evidence="1">
    <location>
        <begin position="179"/>
        <end position="193"/>
    </location>
</feature>
<evidence type="ECO:0000313" key="4">
    <source>
        <dbReference type="Proteomes" id="UP000009192"/>
    </source>
</evidence>
<dbReference type="HOGENOM" id="CLU_797585_0_0_1"/>
<feature type="compositionally biased region" description="Acidic residues" evidence="1">
    <location>
        <begin position="134"/>
        <end position="149"/>
    </location>
</feature>
<feature type="compositionally biased region" description="Low complexity" evidence="1">
    <location>
        <begin position="26"/>
        <end position="36"/>
    </location>
</feature>
<feature type="compositionally biased region" description="Polar residues" evidence="1">
    <location>
        <begin position="210"/>
        <end position="225"/>
    </location>
</feature>
<proteinExistence type="predicted"/>
<evidence type="ECO:0000313" key="3">
    <source>
        <dbReference type="EMBL" id="EDW18999.1"/>
    </source>
</evidence>
<evidence type="ECO:0000256" key="1">
    <source>
        <dbReference type="SAM" id="MobiDB-lite"/>
    </source>
</evidence>
<dbReference type="FunCoup" id="B4KZP3">
    <property type="interactions" value="2"/>
</dbReference>
<dbReference type="PhylomeDB" id="B4KZP3"/>
<feature type="region of interest" description="Disordered" evidence="1">
    <location>
        <begin position="26"/>
        <end position="46"/>
    </location>
</feature>
<dbReference type="OrthoDB" id="8049529at2759"/>
<accession>B4KZP3</accession>
<dbReference type="Proteomes" id="UP000009192">
    <property type="component" value="Unassembled WGS sequence"/>
</dbReference>
<dbReference type="KEGG" id="dmo:Dmoj_GI11777"/>
<feature type="signal peptide" evidence="2">
    <location>
        <begin position="1"/>
        <end position="26"/>
    </location>
</feature>
<evidence type="ECO:0000256" key="2">
    <source>
        <dbReference type="SAM" id="SignalP"/>
    </source>
</evidence>
<dbReference type="AlphaFoldDB" id="B4KZP3"/>
<name>B4KZP3_DROMO</name>
<feature type="chain" id="PRO_5002815174" evidence="2">
    <location>
        <begin position="27"/>
        <end position="341"/>
    </location>
</feature>
<keyword evidence="2" id="KW-0732">Signal</keyword>
<dbReference type="EMBL" id="CH933809">
    <property type="protein sequence ID" value="EDW18999.1"/>
    <property type="molecule type" value="Genomic_DNA"/>
</dbReference>
<organism evidence="3 4">
    <name type="scientific">Drosophila mojavensis</name>
    <name type="common">Fruit fly</name>
    <dbReference type="NCBI Taxonomy" id="7230"/>
    <lineage>
        <taxon>Eukaryota</taxon>
        <taxon>Metazoa</taxon>
        <taxon>Ecdysozoa</taxon>
        <taxon>Arthropoda</taxon>
        <taxon>Hexapoda</taxon>
        <taxon>Insecta</taxon>
        <taxon>Pterygota</taxon>
        <taxon>Neoptera</taxon>
        <taxon>Endopterygota</taxon>
        <taxon>Diptera</taxon>
        <taxon>Brachycera</taxon>
        <taxon>Muscomorpha</taxon>
        <taxon>Ephydroidea</taxon>
        <taxon>Drosophilidae</taxon>
        <taxon>Drosophila</taxon>
    </lineage>
</organism>
<keyword evidence="4" id="KW-1185">Reference proteome</keyword>
<dbReference type="OMA" id="SAYVNNQ"/>
<feature type="compositionally biased region" description="Low complexity" evidence="1">
    <location>
        <begin position="229"/>
        <end position="238"/>
    </location>
</feature>
<feature type="region of interest" description="Disordered" evidence="1">
    <location>
        <begin position="111"/>
        <end position="260"/>
    </location>
</feature>